<organism evidence="1 2">
    <name type="scientific">Endozoicomonas elysicola</name>
    <dbReference type="NCBI Taxonomy" id="305900"/>
    <lineage>
        <taxon>Bacteria</taxon>
        <taxon>Pseudomonadati</taxon>
        <taxon>Pseudomonadota</taxon>
        <taxon>Gammaproteobacteria</taxon>
        <taxon>Oceanospirillales</taxon>
        <taxon>Endozoicomonadaceae</taxon>
        <taxon>Endozoicomonas</taxon>
    </lineage>
</organism>
<evidence type="ECO:0000313" key="2">
    <source>
        <dbReference type="Proteomes" id="UP000027997"/>
    </source>
</evidence>
<evidence type="ECO:0000313" key="1">
    <source>
        <dbReference type="EMBL" id="KEI70104.1"/>
    </source>
</evidence>
<proteinExistence type="predicted"/>
<dbReference type="Proteomes" id="UP000027997">
    <property type="component" value="Unassembled WGS sequence"/>
</dbReference>
<protein>
    <submittedName>
        <fullName evidence="1">Uncharacterized protein</fullName>
    </submittedName>
</protein>
<dbReference type="AlphaFoldDB" id="A0A081K7H8"/>
<sequence>MISLHLSVDNDDLAQINHTFFIDLCGFERQLLSFFNESFNGRSKLLNTFKVIINSSGLITD</sequence>
<dbReference type="STRING" id="305900.GV64_04490"/>
<accession>A0A081K7H8</accession>
<name>A0A081K7H8_9GAMM</name>
<dbReference type="EMBL" id="JOJP01000001">
    <property type="protein sequence ID" value="KEI70104.1"/>
    <property type="molecule type" value="Genomic_DNA"/>
</dbReference>
<gene>
    <name evidence="1" type="ORF">GV64_04490</name>
</gene>
<reference evidence="1 2" key="1">
    <citation type="submission" date="2014-06" db="EMBL/GenBank/DDBJ databases">
        <title>Whole Genome Sequences of Three Symbiotic Endozoicomonas Bacteria.</title>
        <authorList>
            <person name="Neave M.J."/>
            <person name="Apprill A."/>
            <person name="Voolstra C.R."/>
        </authorList>
    </citation>
    <scope>NUCLEOTIDE SEQUENCE [LARGE SCALE GENOMIC DNA]</scope>
    <source>
        <strain evidence="1 2">DSM 22380</strain>
    </source>
</reference>
<keyword evidence="2" id="KW-1185">Reference proteome</keyword>
<comment type="caution">
    <text evidence="1">The sequence shown here is derived from an EMBL/GenBank/DDBJ whole genome shotgun (WGS) entry which is preliminary data.</text>
</comment>